<evidence type="ECO:0000256" key="5">
    <source>
        <dbReference type="ARBA" id="ARBA00033748"/>
    </source>
</evidence>
<proteinExistence type="inferred from homology"/>
<dbReference type="Pfam" id="PF00296">
    <property type="entry name" value="Bac_luciferase"/>
    <property type="match status" value="1"/>
</dbReference>
<feature type="non-terminal residue" evidence="7">
    <location>
        <position position="375"/>
    </location>
</feature>
<dbReference type="InterPro" id="IPR011251">
    <property type="entry name" value="Luciferase-like_dom"/>
</dbReference>
<keyword evidence="2" id="KW-0288">FMN</keyword>
<dbReference type="NCBIfam" id="TIGR03860">
    <property type="entry name" value="FMN_nitrolo"/>
    <property type="match status" value="1"/>
</dbReference>
<evidence type="ECO:0000256" key="4">
    <source>
        <dbReference type="ARBA" id="ARBA00023033"/>
    </source>
</evidence>
<name>A0A381Y311_9ZZZZ</name>
<dbReference type="SUPFAM" id="SSF51679">
    <property type="entry name" value="Bacterial luciferase-like"/>
    <property type="match status" value="1"/>
</dbReference>
<dbReference type="InterPro" id="IPR016215">
    <property type="entry name" value="NTA_MOA"/>
</dbReference>
<sequence>MLRLVAMSQCTPTSQPIGQWKNPVDGMSSGYVQLKMWCDIAQTLERGCIDALFLADIHGIYDGYGNSRDAAIRYAVQTPGVDPMMLVSAMANATENIGFICTYSTTFHPPYECARAFSSLDHFTKGRIGWNVVTSYIKNAESNGLGELLSHDRRYDRAEEYMEVVYKLWEGSWENEAVVRDVSQDIHTDPSKVHAINHKGEFFSVQGPHMCEPSPQRTPMLFQAGASPRGSEFGSKHAEAIFIVYDEDSSNTEKNIERFRQLVHKQGRDPASVKVMMAFTAIVGETELEAKLKQESFQKYSSTEGQLALFGGWTGIDLKGIDLDEPIENTNLEGMQAIALKWKGRTIRDFLSNRPPAYVGSVSKVVDRMEELYGY</sequence>
<reference evidence="7" key="1">
    <citation type="submission" date="2018-05" db="EMBL/GenBank/DDBJ databases">
        <authorList>
            <person name="Lanie J.A."/>
            <person name="Ng W.-L."/>
            <person name="Kazmierczak K.M."/>
            <person name="Andrzejewski T.M."/>
            <person name="Davidsen T.M."/>
            <person name="Wayne K.J."/>
            <person name="Tettelin H."/>
            <person name="Glass J.I."/>
            <person name="Rusch D."/>
            <person name="Podicherti R."/>
            <person name="Tsui H.-C.T."/>
            <person name="Winkler M.E."/>
        </authorList>
    </citation>
    <scope>NUCLEOTIDE SEQUENCE</scope>
</reference>
<accession>A0A381Y311</accession>
<keyword evidence="1" id="KW-0285">Flavoprotein</keyword>
<evidence type="ECO:0000313" key="7">
    <source>
        <dbReference type="EMBL" id="SVA71496.1"/>
    </source>
</evidence>
<dbReference type="EMBL" id="UINC01017292">
    <property type="protein sequence ID" value="SVA71496.1"/>
    <property type="molecule type" value="Genomic_DNA"/>
</dbReference>
<gene>
    <name evidence="7" type="ORF">METZ01_LOCUS124350</name>
</gene>
<evidence type="ECO:0000256" key="1">
    <source>
        <dbReference type="ARBA" id="ARBA00022630"/>
    </source>
</evidence>
<dbReference type="PANTHER" id="PTHR30011">
    <property type="entry name" value="ALKANESULFONATE MONOOXYGENASE-RELATED"/>
    <property type="match status" value="1"/>
</dbReference>
<protein>
    <recommendedName>
        <fullName evidence="6">Luciferase-like domain-containing protein</fullName>
    </recommendedName>
</protein>
<dbReference type="Gene3D" id="3.20.20.30">
    <property type="entry name" value="Luciferase-like domain"/>
    <property type="match status" value="1"/>
</dbReference>
<organism evidence="7">
    <name type="scientific">marine metagenome</name>
    <dbReference type="NCBI Taxonomy" id="408172"/>
    <lineage>
        <taxon>unclassified sequences</taxon>
        <taxon>metagenomes</taxon>
        <taxon>ecological metagenomes</taxon>
    </lineage>
</organism>
<evidence type="ECO:0000256" key="3">
    <source>
        <dbReference type="ARBA" id="ARBA00023002"/>
    </source>
</evidence>
<keyword evidence="4" id="KW-0503">Monooxygenase</keyword>
<evidence type="ECO:0000256" key="2">
    <source>
        <dbReference type="ARBA" id="ARBA00022643"/>
    </source>
</evidence>
<dbReference type="InterPro" id="IPR051260">
    <property type="entry name" value="Diverse_substr_monoxygenases"/>
</dbReference>
<dbReference type="PANTHER" id="PTHR30011:SF16">
    <property type="entry name" value="C2H2 FINGER DOMAIN TRANSCRIPTION FACTOR (EUROFUNG)-RELATED"/>
    <property type="match status" value="1"/>
</dbReference>
<keyword evidence="3" id="KW-0560">Oxidoreductase</keyword>
<comment type="similarity">
    <text evidence="5">Belongs to the NtaA/SnaA/DszA monooxygenase family.</text>
</comment>
<feature type="domain" description="Luciferase-like" evidence="6">
    <location>
        <begin position="30"/>
        <end position="313"/>
    </location>
</feature>
<evidence type="ECO:0000259" key="6">
    <source>
        <dbReference type="Pfam" id="PF00296"/>
    </source>
</evidence>
<dbReference type="GO" id="GO:0004497">
    <property type="term" value="F:monooxygenase activity"/>
    <property type="evidence" value="ECO:0007669"/>
    <property type="project" value="UniProtKB-KW"/>
</dbReference>
<dbReference type="AlphaFoldDB" id="A0A381Y311"/>
<dbReference type="PIRSF" id="PIRSF000337">
    <property type="entry name" value="NTA_MOA"/>
    <property type="match status" value="1"/>
</dbReference>
<dbReference type="GO" id="GO:0016705">
    <property type="term" value="F:oxidoreductase activity, acting on paired donors, with incorporation or reduction of molecular oxygen"/>
    <property type="evidence" value="ECO:0007669"/>
    <property type="project" value="InterPro"/>
</dbReference>
<dbReference type="InterPro" id="IPR036661">
    <property type="entry name" value="Luciferase-like_sf"/>
</dbReference>